<dbReference type="Proteomes" id="UP000245391">
    <property type="component" value="Unassembled WGS sequence"/>
</dbReference>
<evidence type="ECO:0000313" key="1">
    <source>
        <dbReference type="EMBL" id="PWS32643.1"/>
    </source>
</evidence>
<reference evidence="2" key="1">
    <citation type="submission" date="2018-05" db="EMBL/GenBank/DDBJ databases">
        <title>Pedobacter paludis sp. nov., isolated from wetland soil.</title>
        <authorList>
            <person name="Zhang Y."/>
        </authorList>
    </citation>
    <scope>NUCLEOTIDE SEQUENCE [LARGE SCALE GENOMIC DNA]</scope>
    <source>
        <strain evidence="2">R-8</strain>
    </source>
</reference>
<gene>
    <name evidence="1" type="ORF">DF947_06100</name>
</gene>
<dbReference type="AlphaFoldDB" id="A0A317F2X5"/>
<comment type="caution">
    <text evidence="1">The sequence shown here is derived from an EMBL/GenBank/DDBJ whole genome shotgun (WGS) entry which is preliminary data.</text>
</comment>
<protein>
    <submittedName>
        <fullName evidence="1">Uncharacterized protein</fullName>
    </submittedName>
</protein>
<evidence type="ECO:0000313" key="2">
    <source>
        <dbReference type="Proteomes" id="UP000245391"/>
    </source>
</evidence>
<sequence>MMSKKTIENLPGLSAVDQVRIFVGERSVRKFLMPVSSRLGVPGLAKIVEAILKERPQQDMVYMFKITNKPILRLLKSKSGTFYLHELRALDELEIDRLYYELGI</sequence>
<keyword evidence="2" id="KW-1185">Reference proteome</keyword>
<name>A0A317F2X5_9SPHI</name>
<dbReference type="RefSeq" id="WP_109928815.1">
    <property type="nucleotide sequence ID" value="NZ_QGNY01000002.1"/>
</dbReference>
<accession>A0A317F2X5</accession>
<proteinExistence type="predicted"/>
<dbReference type="EMBL" id="QGNY01000002">
    <property type="protein sequence ID" value="PWS32643.1"/>
    <property type="molecule type" value="Genomic_DNA"/>
</dbReference>
<organism evidence="1 2">
    <name type="scientific">Pedobacter paludis</name>
    <dbReference type="NCBI Taxonomy" id="2203212"/>
    <lineage>
        <taxon>Bacteria</taxon>
        <taxon>Pseudomonadati</taxon>
        <taxon>Bacteroidota</taxon>
        <taxon>Sphingobacteriia</taxon>
        <taxon>Sphingobacteriales</taxon>
        <taxon>Sphingobacteriaceae</taxon>
        <taxon>Pedobacter</taxon>
    </lineage>
</organism>